<protein>
    <submittedName>
        <fullName evidence="6">Oxidoreductase</fullName>
    </submittedName>
</protein>
<evidence type="ECO:0000313" key="7">
    <source>
        <dbReference type="Proteomes" id="UP001145094"/>
    </source>
</evidence>
<dbReference type="Gene3D" id="3.40.50.720">
    <property type="entry name" value="NAD(P)-binding Rossmann-like Domain"/>
    <property type="match status" value="1"/>
</dbReference>
<dbReference type="InterPro" id="IPR050984">
    <property type="entry name" value="Gfo/Idh/MocA_domain"/>
</dbReference>
<organism evidence="6 7">
    <name type="scientific">Sellimonas catena</name>
    <dbReference type="NCBI Taxonomy" id="2994035"/>
    <lineage>
        <taxon>Bacteria</taxon>
        <taxon>Bacillati</taxon>
        <taxon>Bacillota</taxon>
        <taxon>Clostridia</taxon>
        <taxon>Lachnospirales</taxon>
        <taxon>Lachnospiraceae</taxon>
        <taxon>Sellimonas</taxon>
    </lineage>
</organism>
<dbReference type="Proteomes" id="UP001145145">
    <property type="component" value="Unassembled WGS sequence"/>
</dbReference>
<evidence type="ECO:0000313" key="6">
    <source>
        <dbReference type="EMBL" id="GLG89335.1"/>
    </source>
</evidence>
<feature type="domain" description="GFO/IDH/MocA-like oxidoreductase" evidence="4">
    <location>
        <begin position="131"/>
        <end position="242"/>
    </location>
</feature>
<reference evidence="6 8" key="5">
    <citation type="journal article" date="2023" name="Int. J. Syst. Evol. Microbiol.">
        <title>Sellimonas catena sp. nov., isolated from human faeces.</title>
        <authorList>
            <person name="Hisatomi A."/>
            <person name="Ohkuma M."/>
            <person name="Sakamoto M."/>
        </authorList>
    </citation>
    <scope>NUCLEOTIDE SEQUENCE</scope>
    <source>
        <strain evidence="5 8">12EGH17</strain>
        <strain evidence="6">18CBH55</strain>
    </source>
</reference>
<evidence type="ECO:0000259" key="3">
    <source>
        <dbReference type="Pfam" id="PF01408"/>
    </source>
</evidence>
<evidence type="ECO:0000313" key="8">
    <source>
        <dbReference type="Proteomes" id="UP001145145"/>
    </source>
</evidence>
<sequence>MKVGIIGAGGIAVTMAKTLNEMEDATAYAVASRDLAKAQAFAEKNQIEKAYGSYEELFADPEVELVYVATPHSHHYQYMKMALEAGKPVLCEKAFTANAAQAEEIFRISEEKGIFAGEAMWTRFLPSRAMIDEVIRSGEIGKVHMITANLGYDIKNVERLRNPELAGGALLDVGIYPLTFIRMITDAKIKSMDTSCVKLETGVDAQNAATFIFEDGCMASMHSSMLGGTEQAGIVYGDKGYLIAWNINDVDRIQVFDNSRKLIREMETPEQITGFEYEVRAAMEAVRAGKTECPQMPHSESIYMMQLMDSMRNAWGIRFPFEK</sequence>
<dbReference type="Gene3D" id="3.30.360.10">
    <property type="entry name" value="Dihydrodipicolinate Reductase, domain 2"/>
    <property type="match status" value="1"/>
</dbReference>
<reference evidence="6" key="4">
    <citation type="submission" date="2022-11" db="EMBL/GenBank/DDBJ databases">
        <title>Draft genome sequence of Sellimonas catena strain 18CBH55.</title>
        <authorList>
            <person name="Hisatomi A."/>
            <person name="Ohkuma M."/>
            <person name="Sakamoto M."/>
        </authorList>
    </citation>
    <scope>NUCLEOTIDE SEQUENCE</scope>
    <source>
        <strain evidence="6">18CBH55</strain>
    </source>
</reference>
<reference evidence="6" key="3">
    <citation type="submission" date="2022-11" db="EMBL/GenBank/DDBJ databases">
        <title>Draft genome sequence of Sellimonas catena strain 18CBH55.</title>
        <authorList>
            <person name="Atsushi H."/>
            <person name="Moriya O."/>
            <person name="Mitsuo S."/>
        </authorList>
    </citation>
    <scope>NUCLEOTIDE SEQUENCE</scope>
    <source>
        <strain evidence="6">18CBH55</strain>
    </source>
</reference>
<comment type="caution">
    <text evidence="6">The sequence shown here is derived from an EMBL/GenBank/DDBJ whole genome shotgun (WGS) entry which is preliminary data.</text>
</comment>
<comment type="similarity">
    <text evidence="1">Belongs to the Gfo/Idh/MocA family.</text>
</comment>
<dbReference type="PANTHER" id="PTHR22604">
    <property type="entry name" value="OXIDOREDUCTASES"/>
    <property type="match status" value="1"/>
</dbReference>
<evidence type="ECO:0000259" key="4">
    <source>
        <dbReference type="Pfam" id="PF22725"/>
    </source>
</evidence>
<dbReference type="PANTHER" id="PTHR22604:SF105">
    <property type="entry name" value="TRANS-1,2-DIHYDROBENZENE-1,2-DIOL DEHYDROGENASE"/>
    <property type="match status" value="1"/>
</dbReference>
<gene>
    <name evidence="5" type="ORF">Selli1_25890</name>
    <name evidence="6" type="ORF">Selli2_07620</name>
</gene>
<dbReference type="GO" id="GO:0000166">
    <property type="term" value="F:nucleotide binding"/>
    <property type="evidence" value="ECO:0007669"/>
    <property type="project" value="InterPro"/>
</dbReference>
<dbReference type="AlphaFoldDB" id="A0A9W6CCM1"/>
<keyword evidence="8" id="KW-1185">Reference proteome</keyword>
<reference evidence="5" key="1">
    <citation type="submission" date="2022-11" db="EMBL/GenBank/DDBJ databases">
        <title>Draft genome sequence of Sellimonas catena strain 12EGH17.</title>
        <authorList>
            <person name="Hisatomi A."/>
            <person name="Ohkuma M."/>
            <person name="Sakamoto M."/>
        </authorList>
    </citation>
    <scope>NUCLEOTIDE SEQUENCE</scope>
    <source>
        <strain evidence="5">12EGH17</strain>
    </source>
</reference>
<dbReference type="Pfam" id="PF01408">
    <property type="entry name" value="GFO_IDH_MocA"/>
    <property type="match status" value="1"/>
</dbReference>
<accession>A0A9W6CCM1</accession>
<dbReference type="RefSeq" id="WP_087167406.1">
    <property type="nucleotide sequence ID" value="NZ_BSBO01000028.1"/>
</dbReference>
<feature type="domain" description="Gfo/Idh/MocA-like oxidoreductase N-terminal" evidence="3">
    <location>
        <begin position="1"/>
        <end position="113"/>
    </location>
</feature>
<dbReference type="SUPFAM" id="SSF51735">
    <property type="entry name" value="NAD(P)-binding Rossmann-fold domains"/>
    <property type="match status" value="1"/>
</dbReference>
<dbReference type="SUPFAM" id="SSF55347">
    <property type="entry name" value="Glyceraldehyde-3-phosphate dehydrogenase-like, C-terminal domain"/>
    <property type="match status" value="1"/>
</dbReference>
<evidence type="ECO:0000256" key="2">
    <source>
        <dbReference type="ARBA" id="ARBA00023002"/>
    </source>
</evidence>
<dbReference type="Proteomes" id="UP001145094">
    <property type="component" value="Unassembled WGS sequence"/>
</dbReference>
<keyword evidence="2" id="KW-0560">Oxidoreductase</keyword>
<dbReference type="InterPro" id="IPR055170">
    <property type="entry name" value="GFO_IDH_MocA-like_dom"/>
</dbReference>
<reference evidence="5" key="2">
    <citation type="submission" date="2022-11" db="EMBL/GenBank/DDBJ databases">
        <title>Draft genome sequence of Sellimonas catena strain 12EGH17.</title>
        <authorList>
            <person name="Atsushi H."/>
            <person name="Moriya O."/>
            <person name="Mitsuo S."/>
        </authorList>
    </citation>
    <scope>NUCLEOTIDE SEQUENCE</scope>
    <source>
        <strain evidence="5">12EGH17</strain>
    </source>
</reference>
<dbReference type="EMBL" id="BSBO01000028">
    <property type="protein sequence ID" value="GLG05415.1"/>
    <property type="molecule type" value="Genomic_DNA"/>
</dbReference>
<dbReference type="InterPro" id="IPR000683">
    <property type="entry name" value="Gfo/Idh/MocA-like_OxRdtase_N"/>
</dbReference>
<dbReference type="GO" id="GO:0016491">
    <property type="term" value="F:oxidoreductase activity"/>
    <property type="evidence" value="ECO:0007669"/>
    <property type="project" value="UniProtKB-KW"/>
</dbReference>
<name>A0A9W6CCM1_9FIRM</name>
<dbReference type="Pfam" id="PF22725">
    <property type="entry name" value="GFO_IDH_MocA_C3"/>
    <property type="match status" value="1"/>
</dbReference>
<evidence type="ECO:0000313" key="5">
    <source>
        <dbReference type="EMBL" id="GLG05415.1"/>
    </source>
</evidence>
<proteinExistence type="inferred from homology"/>
<evidence type="ECO:0000256" key="1">
    <source>
        <dbReference type="ARBA" id="ARBA00010928"/>
    </source>
</evidence>
<dbReference type="InterPro" id="IPR036291">
    <property type="entry name" value="NAD(P)-bd_dom_sf"/>
</dbReference>
<dbReference type="EMBL" id="BSCH01000004">
    <property type="protein sequence ID" value="GLG89335.1"/>
    <property type="molecule type" value="Genomic_DNA"/>
</dbReference>